<evidence type="ECO:0000313" key="1">
    <source>
        <dbReference type="EMBL" id="MBM3224828.1"/>
    </source>
</evidence>
<dbReference type="Proteomes" id="UP000712673">
    <property type="component" value="Unassembled WGS sequence"/>
</dbReference>
<evidence type="ECO:0008006" key="3">
    <source>
        <dbReference type="Google" id="ProtNLM"/>
    </source>
</evidence>
<name>A0A937W264_UNCTE</name>
<accession>A0A937W264</accession>
<proteinExistence type="predicted"/>
<dbReference type="EMBL" id="VGLS01000414">
    <property type="protein sequence ID" value="MBM3224828.1"/>
    <property type="molecule type" value="Genomic_DNA"/>
</dbReference>
<organism evidence="1 2">
    <name type="scientific">Tectimicrobiota bacterium</name>
    <dbReference type="NCBI Taxonomy" id="2528274"/>
    <lineage>
        <taxon>Bacteria</taxon>
        <taxon>Pseudomonadati</taxon>
        <taxon>Nitrospinota/Tectimicrobiota group</taxon>
        <taxon>Candidatus Tectimicrobiota</taxon>
    </lineage>
</organism>
<dbReference type="AlphaFoldDB" id="A0A937W264"/>
<evidence type="ECO:0000313" key="2">
    <source>
        <dbReference type="Proteomes" id="UP000712673"/>
    </source>
</evidence>
<gene>
    <name evidence="1" type="ORF">FJZ47_13625</name>
</gene>
<reference evidence="1" key="1">
    <citation type="submission" date="2019-03" db="EMBL/GenBank/DDBJ databases">
        <title>Lake Tanganyika Metagenome-Assembled Genomes (MAGs).</title>
        <authorList>
            <person name="Tran P."/>
        </authorList>
    </citation>
    <scope>NUCLEOTIDE SEQUENCE</scope>
    <source>
        <strain evidence="1">K_DeepCast_65m_m2_066</strain>
    </source>
</reference>
<protein>
    <recommendedName>
        <fullName evidence="3">HYR domain-containing protein</fullName>
    </recommendedName>
</protein>
<sequence length="253" mass="26606">MFAQDTYIGDYLFANARYRGKFLTMHDLTDTTTGQLRVMNTGVALIDLSERSYALAQIAAATNRPPVALCQPVTVPAGPACMAQASIDNGSYDPNPQDTLTLTQTPAGPYPKGTTLVTLTVTDSSGAANASTTCVAPVTVVDQTPPSITAVQASPNVLTPPNNKMRPVSISVVATDNCSSAPSCRVTTITSNEPQPGEPDVQITGLLAVSVRAERDGSGHGRIYTSDVTCTDEDNNRAQATTAVRVPHDQRKP</sequence>
<comment type="caution">
    <text evidence="1">The sequence shown here is derived from an EMBL/GenBank/DDBJ whole genome shotgun (WGS) entry which is preliminary data.</text>
</comment>